<proteinExistence type="predicted"/>
<evidence type="ECO:0000313" key="2">
    <source>
        <dbReference type="EMBL" id="KAH7039837.1"/>
    </source>
</evidence>
<dbReference type="RefSeq" id="XP_046017892.1">
    <property type="nucleotide sequence ID" value="XM_046157771.1"/>
</dbReference>
<dbReference type="EMBL" id="JAGTJQ010000001">
    <property type="protein sequence ID" value="KAH7039837.1"/>
    <property type="molecule type" value="Genomic_DNA"/>
</dbReference>
<protein>
    <recommendedName>
        <fullName evidence="4">Apple domain-containing protein</fullName>
    </recommendedName>
</protein>
<evidence type="ECO:0000256" key="1">
    <source>
        <dbReference type="SAM" id="SignalP"/>
    </source>
</evidence>
<keyword evidence="1" id="KW-0732">Signal</keyword>
<evidence type="ECO:0008006" key="4">
    <source>
        <dbReference type="Google" id="ProtNLM"/>
    </source>
</evidence>
<feature type="signal peptide" evidence="1">
    <location>
        <begin position="1"/>
        <end position="17"/>
    </location>
</feature>
<sequence length="325" mass="34322">MLATTVLLGGLVAVAQAALDCGAYGTGPSDGTRYTAPDGKQWDIRCHSTYDSASYRWGGDNYPNQEACIAACSAQGASQCNYAAYAKIWNSCLFALTTPAERAAPMTVNNAYSGALLVQPLNCNDGSSNGTVFTAPGSIQKYQVLCNYQYGGNTLGASKRADTLEQCVGFCDAATGCVDAIWSDAKYCWLKSSKTNGYKSGGWHSIVKVPAGFVQPAPAGASAPPPPNSIRCDDNSADGTVFRAPSGAQYDIKCNFQYAGQTLGSSKYTETFEVCADLCDSTAGCVEGIWSNAKYCWLKSSITGNGYKSGGWYSAVKKQNVMITH</sequence>
<feature type="chain" id="PRO_5040267855" description="Apple domain-containing protein" evidence="1">
    <location>
        <begin position="18"/>
        <end position="325"/>
    </location>
</feature>
<evidence type="ECO:0000313" key="3">
    <source>
        <dbReference type="Proteomes" id="UP000756346"/>
    </source>
</evidence>
<gene>
    <name evidence="2" type="ORF">B0I36DRAFT_357223</name>
</gene>
<accession>A0A9P9BVK4</accession>
<dbReference type="Gene3D" id="3.50.4.10">
    <property type="entry name" value="Hepatocyte Growth Factor"/>
    <property type="match status" value="2"/>
</dbReference>
<dbReference type="GeneID" id="70187317"/>
<comment type="caution">
    <text evidence="2">The sequence shown here is derived from an EMBL/GenBank/DDBJ whole genome shotgun (WGS) entry which is preliminary data.</text>
</comment>
<reference evidence="2" key="1">
    <citation type="journal article" date="2021" name="Nat. Commun.">
        <title>Genetic determinants of endophytism in the Arabidopsis root mycobiome.</title>
        <authorList>
            <person name="Mesny F."/>
            <person name="Miyauchi S."/>
            <person name="Thiergart T."/>
            <person name="Pickel B."/>
            <person name="Atanasova L."/>
            <person name="Karlsson M."/>
            <person name="Huettel B."/>
            <person name="Barry K.W."/>
            <person name="Haridas S."/>
            <person name="Chen C."/>
            <person name="Bauer D."/>
            <person name="Andreopoulos W."/>
            <person name="Pangilinan J."/>
            <person name="LaButti K."/>
            <person name="Riley R."/>
            <person name="Lipzen A."/>
            <person name="Clum A."/>
            <person name="Drula E."/>
            <person name="Henrissat B."/>
            <person name="Kohler A."/>
            <person name="Grigoriev I.V."/>
            <person name="Martin F.M."/>
            <person name="Hacquard S."/>
        </authorList>
    </citation>
    <scope>NUCLEOTIDE SEQUENCE</scope>
    <source>
        <strain evidence="2">MPI-CAGE-CH-0230</strain>
    </source>
</reference>
<name>A0A9P9BVK4_9PEZI</name>
<dbReference type="AlphaFoldDB" id="A0A9P9BVK4"/>
<organism evidence="2 3">
    <name type="scientific">Microdochium trichocladiopsis</name>
    <dbReference type="NCBI Taxonomy" id="1682393"/>
    <lineage>
        <taxon>Eukaryota</taxon>
        <taxon>Fungi</taxon>
        <taxon>Dikarya</taxon>
        <taxon>Ascomycota</taxon>
        <taxon>Pezizomycotina</taxon>
        <taxon>Sordariomycetes</taxon>
        <taxon>Xylariomycetidae</taxon>
        <taxon>Xylariales</taxon>
        <taxon>Microdochiaceae</taxon>
        <taxon>Microdochium</taxon>
    </lineage>
</organism>
<dbReference type="Proteomes" id="UP000756346">
    <property type="component" value="Unassembled WGS sequence"/>
</dbReference>
<keyword evidence="3" id="KW-1185">Reference proteome</keyword>
<dbReference type="OrthoDB" id="160645at2759"/>